<protein>
    <submittedName>
        <fullName evidence="1">Uncharacterized protein</fullName>
    </submittedName>
</protein>
<dbReference type="InterPro" id="IPR045534">
    <property type="entry name" value="DUF6428"/>
</dbReference>
<comment type="caution">
    <text evidence="1">The sequence shown here is derived from an EMBL/GenBank/DDBJ whole genome shotgun (WGS) entry which is preliminary data.</text>
</comment>
<keyword evidence="2" id="KW-1185">Reference proteome</keyword>
<dbReference type="Pfam" id="PF20001">
    <property type="entry name" value="DUF6428"/>
    <property type="match status" value="1"/>
</dbReference>
<dbReference type="EMBL" id="QREG01000032">
    <property type="protein sequence ID" value="RED92215.1"/>
    <property type="molecule type" value="Genomic_DNA"/>
</dbReference>
<sequence>MKLSEIKSALAGLKEVTFVEPSGKLVPAHFHVTEIGAVHKHFIDCGGTERKESVISLQLWTADDFDHRLGAQRFAEIIAKSEEVLQLEDLDVEVEYQGETIGKYGLEFRNGAFYLTPSQTACLAPDQCGVPASKPKVKLSELQNSCAPGSGCC</sequence>
<reference evidence="1 2" key="1">
    <citation type="submission" date="2018-07" db="EMBL/GenBank/DDBJ databases">
        <title>Genomic Encyclopedia of Type Strains, Phase IV (KMG-IV): sequencing the most valuable type-strain genomes for metagenomic binning, comparative biology and taxonomic classification.</title>
        <authorList>
            <person name="Goeker M."/>
        </authorList>
    </citation>
    <scope>NUCLEOTIDE SEQUENCE [LARGE SCALE GENOMIC DNA]</scope>
    <source>
        <strain evidence="1 2">DSM 4134</strain>
    </source>
</reference>
<evidence type="ECO:0000313" key="1">
    <source>
        <dbReference type="EMBL" id="RED92215.1"/>
    </source>
</evidence>
<dbReference type="RefSeq" id="WP_115870306.1">
    <property type="nucleotide sequence ID" value="NZ_QREG01000032.1"/>
</dbReference>
<name>A0A3D9KX86_MARFU</name>
<dbReference type="AlphaFoldDB" id="A0A3D9KX86"/>
<organism evidence="1 2">
    <name type="scientific">Marinoscillum furvescens DSM 4134</name>
    <dbReference type="NCBI Taxonomy" id="1122208"/>
    <lineage>
        <taxon>Bacteria</taxon>
        <taxon>Pseudomonadati</taxon>
        <taxon>Bacteroidota</taxon>
        <taxon>Cytophagia</taxon>
        <taxon>Cytophagales</taxon>
        <taxon>Reichenbachiellaceae</taxon>
        <taxon>Marinoscillum</taxon>
    </lineage>
</organism>
<dbReference type="OrthoDB" id="66316at2"/>
<proteinExistence type="predicted"/>
<gene>
    <name evidence="1" type="ORF">C7460_13227</name>
</gene>
<evidence type="ECO:0000313" key="2">
    <source>
        <dbReference type="Proteomes" id="UP000256779"/>
    </source>
</evidence>
<accession>A0A3D9KX86</accession>
<dbReference type="Proteomes" id="UP000256779">
    <property type="component" value="Unassembled WGS sequence"/>
</dbReference>